<dbReference type="GO" id="GO:0003677">
    <property type="term" value="F:DNA binding"/>
    <property type="evidence" value="ECO:0007669"/>
    <property type="project" value="UniProtKB-KW"/>
</dbReference>
<dbReference type="CDD" id="cd02209">
    <property type="entry name" value="cupin_XRE_C"/>
    <property type="match status" value="1"/>
</dbReference>
<accession>A0A933SEC1</accession>
<dbReference type="Pfam" id="PF01381">
    <property type="entry name" value="HTH_3"/>
    <property type="match status" value="1"/>
</dbReference>
<dbReference type="SUPFAM" id="SSF47413">
    <property type="entry name" value="lambda repressor-like DNA-binding domains"/>
    <property type="match status" value="1"/>
</dbReference>
<proteinExistence type="predicted"/>
<dbReference type="Pfam" id="PF07883">
    <property type="entry name" value="Cupin_2"/>
    <property type="match status" value="1"/>
</dbReference>
<dbReference type="InterPro" id="IPR010982">
    <property type="entry name" value="Lambda_DNA-bd_dom_sf"/>
</dbReference>
<organism evidence="3 4">
    <name type="scientific">Eiseniibacteriota bacterium</name>
    <dbReference type="NCBI Taxonomy" id="2212470"/>
    <lineage>
        <taxon>Bacteria</taxon>
        <taxon>Candidatus Eiseniibacteriota</taxon>
    </lineage>
</organism>
<dbReference type="PANTHER" id="PTHR46797">
    <property type="entry name" value="HTH-TYPE TRANSCRIPTIONAL REGULATOR"/>
    <property type="match status" value="1"/>
</dbReference>
<comment type="caution">
    <text evidence="3">The sequence shown here is derived from an EMBL/GenBank/DDBJ whole genome shotgun (WGS) entry which is preliminary data.</text>
</comment>
<dbReference type="InterPro" id="IPR011051">
    <property type="entry name" value="RmlC_Cupin_sf"/>
</dbReference>
<dbReference type="SMART" id="SM00530">
    <property type="entry name" value="HTH_XRE"/>
    <property type="match status" value="1"/>
</dbReference>
<dbReference type="InterPro" id="IPR001387">
    <property type="entry name" value="Cro/C1-type_HTH"/>
</dbReference>
<dbReference type="SUPFAM" id="SSF51182">
    <property type="entry name" value="RmlC-like cupins"/>
    <property type="match status" value="1"/>
</dbReference>
<dbReference type="Proteomes" id="UP000696931">
    <property type="component" value="Unassembled WGS sequence"/>
</dbReference>
<dbReference type="Gene3D" id="1.10.260.40">
    <property type="entry name" value="lambda repressor-like DNA-binding domains"/>
    <property type="match status" value="1"/>
</dbReference>
<dbReference type="InterPro" id="IPR013096">
    <property type="entry name" value="Cupin_2"/>
</dbReference>
<dbReference type="PANTHER" id="PTHR46797:SF1">
    <property type="entry name" value="METHYLPHOSPHONATE SYNTHASE"/>
    <property type="match status" value="1"/>
</dbReference>
<name>A0A933SEC1_UNCEI</name>
<evidence type="ECO:0000259" key="2">
    <source>
        <dbReference type="PROSITE" id="PS50943"/>
    </source>
</evidence>
<protein>
    <submittedName>
        <fullName evidence="3">Helix-turn-helix transcriptional regulator</fullName>
    </submittedName>
</protein>
<reference evidence="3" key="1">
    <citation type="submission" date="2020-07" db="EMBL/GenBank/DDBJ databases">
        <title>Huge and variable diversity of episymbiotic CPR bacteria and DPANN archaea in groundwater ecosystems.</title>
        <authorList>
            <person name="He C.Y."/>
            <person name="Keren R."/>
            <person name="Whittaker M."/>
            <person name="Farag I.F."/>
            <person name="Doudna J."/>
            <person name="Cate J.H.D."/>
            <person name="Banfield J.F."/>
        </authorList>
    </citation>
    <scope>NUCLEOTIDE SEQUENCE</scope>
    <source>
        <strain evidence="3">NC_groundwater_1813_Pr3_B-0.1um_71_17</strain>
    </source>
</reference>
<dbReference type="Gene3D" id="2.60.120.10">
    <property type="entry name" value="Jelly Rolls"/>
    <property type="match status" value="1"/>
</dbReference>
<evidence type="ECO:0000256" key="1">
    <source>
        <dbReference type="ARBA" id="ARBA00023125"/>
    </source>
</evidence>
<evidence type="ECO:0000313" key="4">
    <source>
        <dbReference type="Proteomes" id="UP000696931"/>
    </source>
</evidence>
<dbReference type="GO" id="GO:0003700">
    <property type="term" value="F:DNA-binding transcription factor activity"/>
    <property type="evidence" value="ECO:0007669"/>
    <property type="project" value="TreeGrafter"/>
</dbReference>
<dbReference type="EMBL" id="JACRIW010000082">
    <property type="protein sequence ID" value="MBI5170175.1"/>
    <property type="molecule type" value="Genomic_DNA"/>
</dbReference>
<keyword evidence="1" id="KW-0238">DNA-binding</keyword>
<sequence>MNDPVAGAFAPFESPVSREMASGQASAPQSASAVELGRRIKRLRIDRGLTLKDLEARGGISATHVSEIERGKASPTVGALGRIAIALGVRPALLVPAPELPAAHVVRAAEREALTLRRGPLQVAPLAGPIQGSRLAVHRLTIAPGEGVALEHRHEGEEWLTVLAGSVEVRFGEERHLLGAGDALHFRAHRTHAYANTGRIAAVLVSASLPRLTH</sequence>
<dbReference type="InterPro" id="IPR014710">
    <property type="entry name" value="RmlC-like_jellyroll"/>
</dbReference>
<evidence type="ECO:0000313" key="3">
    <source>
        <dbReference type="EMBL" id="MBI5170175.1"/>
    </source>
</evidence>
<gene>
    <name evidence="3" type="ORF">HZA61_11845</name>
</gene>
<dbReference type="PROSITE" id="PS50943">
    <property type="entry name" value="HTH_CROC1"/>
    <property type="match status" value="1"/>
</dbReference>
<dbReference type="CDD" id="cd00093">
    <property type="entry name" value="HTH_XRE"/>
    <property type="match status" value="1"/>
</dbReference>
<dbReference type="GO" id="GO:0005829">
    <property type="term" value="C:cytosol"/>
    <property type="evidence" value="ECO:0007669"/>
    <property type="project" value="TreeGrafter"/>
</dbReference>
<dbReference type="AlphaFoldDB" id="A0A933SEC1"/>
<dbReference type="InterPro" id="IPR050807">
    <property type="entry name" value="TransReg_Diox_bact_type"/>
</dbReference>
<feature type="domain" description="HTH cro/C1-type" evidence="2">
    <location>
        <begin position="40"/>
        <end position="94"/>
    </location>
</feature>